<comment type="caution">
    <text evidence="1">The sequence shown here is derived from an EMBL/GenBank/DDBJ whole genome shotgun (WGS) entry which is preliminary data.</text>
</comment>
<name>A0A0F8YMB0_9ZZZZ</name>
<organism evidence="1">
    <name type="scientific">marine sediment metagenome</name>
    <dbReference type="NCBI Taxonomy" id="412755"/>
    <lineage>
        <taxon>unclassified sequences</taxon>
        <taxon>metagenomes</taxon>
        <taxon>ecological metagenomes</taxon>
    </lineage>
</organism>
<accession>A0A0F8YMB0</accession>
<proteinExistence type="predicted"/>
<reference evidence="1" key="1">
    <citation type="journal article" date="2015" name="Nature">
        <title>Complex archaea that bridge the gap between prokaryotes and eukaryotes.</title>
        <authorList>
            <person name="Spang A."/>
            <person name="Saw J.H."/>
            <person name="Jorgensen S.L."/>
            <person name="Zaremba-Niedzwiedzka K."/>
            <person name="Martijn J."/>
            <person name="Lind A.E."/>
            <person name="van Eijk R."/>
            <person name="Schleper C."/>
            <person name="Guy L."/>
            <person name="Ettema T.J."/>
        </authorList>
    </citation>
    <scope>NUCLEOTIDE SEQUENCE</scope>
</reference>
<gene>
    <name evidence="1" type="ORF">LCGC14_2802680</name>
</gene>
<feature type="non-terminal residue" evidence="1">
    <location>
        <position position="43"/>
    </location>
</feature>
<dbReference type="AlphaFoldDB" id="A0A0F8YMB0"/>
<protein>
    <submittedName>
        <fullName evidence="1">Uncharacterized protein</fullName>
    </submittedName>
</protein>
<dbReference type="EMBL" id="LAZR01052641">
    <property type="protein sequence ID" value="KKK82507.1"/>
    <property type="molecule type" value="Genomic_DNA"/>
</dbReference>
<evidence type="ECO:0000313" key="1">
    <source>
        <dbReference type="EMBL" id="KKK82507.1"/>
    </source>
</evidence>
<sequence length="43" mass="5064">MSDKDRFEFTLTVDGEEKQLYFKRPDQGQMFECDLANKAAMTK</sequence>